<dbReference type="InterPro" id="IPR005064">
    <property type="entry name" value="BUG"/>
</dbReference>
<evidence type="ECO:0000313" key="3">
    <source>
        <dbReference type="EMBL" id="RZS81711.1"/>
    </source>
</evidence>
<dbReference type="SUPFAM" id="SSF53850">
    <property type="entry name" value="Periplasmic binding protein-like II"/>
    <property type="match status" value="1"/>
</dbReference>
<evidence type="ECO:0000256" key="2">
    <source>
        <dbReference type="SAM" id="SignalP"/>
    </source>
</evidence>
<reference evidence="3 4" key="1">
    <citation type="submission" date="2019-02" db="EMBL/GenBank/DDBJ databases">
        <title>Genomic Encyclopedia of Type Strains, Phase IV (KMG-IV): sequencing the most valuable type-strain genomes for metagenomic binning, comparative biology and taxonomic classification.</title>
        <authorList>
            <person name="Goeker M."/>
        </authorList>
    </citation>
    <scope>NUCLEOTIDE SEQUENCE [LARGE SCALE GENOMIC DNA]</scope>
    <source>
        <strain evidence="3 4">K24</strain>
    </source>
</reference>
<dbReference type="Pfam" id="PF03401">
    <property type="entry name" value="TctC"/>
    <property type="match status" value="1"/>
</dbReference>
<sequence>MTFLASPWRVRLGAACVAVAGPLLAGPALAASFPERPLKLVVPFPPGGGTDLVGRIVAEKMGEYFGKPVIVENRPGGGTVIGTDYVAKSPPDGYAIVMGTFAYAVNPSLQEKLPYSNETSLVSAGMVAKAPNVLVVNPERPYRTVAELIAYAKANPGKINYGSNGNGTSAHLAGALFATLSGTELTHVPYKGAAPALNDLIGGQIDVIFSTIPGALSYIKAGKLRALAVTSADRSAVLPDLPTVAQAGVAGYDAQAWYGFLVPAGTPAPVIDSLNRAINHAAETPTFQRLVKEEGLIKVTGDPASMDRYVRAEEKRWRKIIRDAGLQPN</sequence>
<feature type="chain" id="PRO_5020711281" evidence="2">
    <location>
        <begin position="31"/>
        <end position="329"/>
    </location>
</feature>
<dbReference type="EMBL" id="SGXC01000002">
    <property type="protein sequence ID" value="RZS81711.1"/>
    <property type="molecule type" value="Genomic_DNA"/>
</dbReference>
<accession>A0A4Q7NEZ2</accession>
<dbReference type="Proteomes" id="UP000292445">
    <property type="component" value="Unassembled WGS sequence"/>
</dbReference>
<keyword evidence="4" id="KW-1185">Reference proteome</keyword>
<comment type="caution">
    <text evidence="3">The sequence shown here is derived from an EMBL/GenBank/DDBJ whole genome shotgun (WGS) entry which is preliminary data.</text>
</comment>
<feature type="signal peptide" evidence="2">
    <location>
        <begin position="1"/>
        <end position="30"/>
    </location>
</feature>
<name>A0A4Q7NEZ2_9BURK</name>
<dbReference type="RefSeq" id="WP_130359676.1">
    <property type="nucleotide sequence ID" value="NZ_SGXC01000002.1"/>
</dbReference>
<dbReference type="OrthoDB" id="8678477at2"/>
<keyword evidence="3" id="KW-0675">Receptor</keyword>
<proteinExistence type="inferred from homology"/>
<dbReference type="PANTHER" id="PTHR42928">
    <property type="entry name" value="TRICARBOXYLATE-BINDING PROTEIN"/>
    <property type="match status" value="1"/>
</dbReference>
<comment type="similarity">
    <text evidence="1">Belongs to the UPF0065 (bug) family.</text>
</comment>
<evidence type="ECO:0000313" key="4">
    <source>
        <dbReference type="Proteomes" id="UP000292445"/>
    </source>
</evidence>
<dbReference type="InterPro" id="IPR042100">
    <property type="entry name" value="Bug_dom1"/>
</dbReference>
<gene>
    <name evidence="3" type="ORF">EV675_4339</name>
</gene>
<keyword evidence="2" id="KW-0732">Signal</keyword>
<dbReference type="PANTHER" id="PTHR42928:SF5">
    <property type="entry name" value="BLR1237 PROTEIN"/>
    <property type="match status" value="1"/>
</dbReference>
<dbReference type="Gene3D" id="3.40.190.150">
    <property type="entry name" value="Bordetella uptake gene, domain 1"/>
    <property type="match status" value="1"/>
</dbReference>
<dbReference type="Gene3D" id="3.40.190.10">
    <property type="entry name" value="Periplasmic binding protein-like II"/>
    <property type="match status" value="1"/>
</dbReference>
<organism evidence="3 4">
    <name type="scientific">Pigmentiphaga kullae</name>
    <dbReference type="NCBI Taxonomy" id="151784"/>
    <lineage>
        <taxon>Bacteria</taxon>
        <taxon>Pseudomonadati</taxon>
        <taxon>Pseudomonadota</taxon>
        <taxon>Betaproteobacteria</taxon>
        <taxon>Burkholderiales</taxon>
        <taxon>Alcaligenaceae</taxon>
        <taxon>Pigmentiphaga</taxon>
    </lineage>
</organism>
<dbReference type="PIRSF" id="PIRSF017082">
    <property type="entry name" value="YflP"/>
    <property type="match status" value="1"/>
</dbReference>
<dbReference type="CDD" id="cd13578">
    <property type="entry name" value="PBP2_Bug27"/>
    <property type="match status" value="1"/>
</dbReference>
<dbReference type="AlphaFoldDB" id="A0A4Q7NEZ2"/>
<evidence type="ECO:0000256" key="1">
    <source>
        <dbReference type="ARBA" id="ARBA00006987"/>
    </source>
</evidence>
<protein>
    <submittedName>
        <fullName evidence="3">Tripartite-type tricarboxylate transporter receptor subunit TctC</fullName>
    </submittedName>
</protein>